<dbReference type="PANTHER" id="PTHR18063">
    <property type="entry name" value="NF-E2 INDUCIBLE PROTEIN"/>
    <property type="match status" value="1"/>
</dbReference>
<organism evidence="3 4">
    <name type="scientific">Trifolium pratense</name>
    <name type="common">Red clover</name>
    <dbReference type="NCBI Taxonomy" id="57577"/>
    <lineage>
        <taxon>Eukaryota</taxon>
        <taxon>Viridiplantae</taxon>
        <taxon>Streptophyta</taxon>
        <taxon>Embryophyta</taxon>
        <taxon>Tracheophyta</taxon>
        <taxon>Spermatophyta</taxon>
        <taxon>Magnoliopsida</taxon>
        <taxon>eudicotyledons</taxon>
        <taxon>Gunneridae</taxon>
        <taxon>Pentapetalae</taxon>
        <taxon>rosids</taxon>
        <taxon>fabids</taxon>
        <taxon>Fabales</taxon>
        <taxon>Fabaceae</taxon>
        <taxon>Papilionoideae</taxon>
        <taxon>50 kb inversion clade</taxon>
        <taxon>NPAAA clade</taxon>
        <taxon>Hologalegina</taxon>
        <taxon>IRL clade</taxon>
        <taxon>Trifolieae</taxon>
        <taxon>Trifolium</taxon>
    </lineage>
</organism>
<evidence type="ECO:0000313" key="4">
    <source>
        <dbReference type="Proteomes" id="UP000236291"/>
    </source>
</evidence>
<reference evidence="3 4" key="1">
    <citation type="journal article" date="2014" name="Am. J. Bot.">
        <title>Genome assembly and annotation for red clover (Trifolium pratense; Fabaceae).</title>
        <authorList>
            <person name="Istvanek J."/>
            <person name="Jaros M."/>
            <person name="Krenek A."/>
            <person name="Repkova J."/>
        </authorList>
    </citation>
    <scope>NUCLEOTIDE SEQUENCE [LARGE SCALE GENOMIC DNA]</scope>
    <source>
        <strain evidence="4">cv. Tatra</strain>
        <tissue evidence="3">Young leaves</tissue>
    </source>
</reference>
<feature type="domain" description="MINDY deubiquitinase" evidence="2">
    <location>
        <begin position="28"/>
        <end position="58"/>
    </location>
</feature>
<sequence length="58" mass="6513">MASSSSSPRYDSQDQDLQQQPPPLKDVFYKTKSIRFLDRTVPIVLQNDNGSCPLLAIC</sequence>
<dbReference type="GO" id="GO:0004843">
    <property type="term" value="F:cysteine-type deubiquitinase activity"/>
    <property type="evidence" value="ECO:0007669"/>
    <property type="project" value="InterPro"/>
</dbReference>
<name>A0A2K3KIC1_TRIPR</name>
<dbReference type="PANTHER" id="PTHR18063:SF6">
    <property type="entry name" value="UBIQUITIN CARBOXYL-TERMINAL HYDROLASE"/>
    <property type="match status" value="1"/>
</dbReference>
<dbReference type="InterPro" id="IPR033979">
    <property type="entry name" value="MINDY_domain"/>
</dbReference>
<dbReference type="GO" id="GO:0016807">
    <property type="term" value="F:cysteine-type carboxypeptidase activity"/>
    <property type="evidence" value="ECO:0007669"/>
    <property type="project" value="TreeGrafter"/>
</dbReference>
<evidence type="ECO:0000259" key="2">
    <source>
        <dbReference type="Pfam" id="PF04424"/>
    </source>
</evidence>
<dbReference type="GO" id="GO:0005829">
    <property type="term" value="C:cytosol"/>
    <property type="evidence" value="ECO:0007669"/>
    <property type="project" value="TreeGrafter"/>
</dbReference>
<dbReference type="GO" id="GO:0071108">
    <property type="term" value="P:protein K48-linked deubiquitination"/>
    <property type="evidence" value="ECO:0007669"/>
    <property type="project" value="TreeGrafter"/>
</dbReference>
<gene>
    <name evidence="3" type="ORF">L195_g054852</name>
</gene>
<dbReference type="GO" id="GO:1990380">
    <property type="term" value="F:K48-linked deubiquitinase activity"/>
    <property type="evidence" value="ECO:0007669"/>
    <property type="project" value="InterPro"/>
</dbReference>
<dbReference type="GO" id="GO:0071944">
    <property type="term" value="C:cell periphery"/>
    <property type="evidence" value="ECO:0007669"/>
    <property type="project" value="TreeGrafter"/>
</dbReference>
<evidence type="ECO:0000256" key="1">
    <source>
        <dbReference type="SAM" id="MobiDB-lite"/>
    </source>
</evidence>
<reference evidence="3 4" key="2">
    <citation type="journal article" date="2017" name="Front. Plant Sci.">
        <title>Gene Classification and Mining of Molecular Markers Useful in Red Clover (Trifolium pratense) Breeding.</title>
        <authorList>
            <person name="Istvanek J."/>
            <person name="Dluhosova J."/>
            <person name="Dluhos P."/>
            <person name="Patkova L."/>
            <person name="Nedelnik J."/>
            <person name="Repkova J."/>
        </authorList>
    </citation>
    <scope>NUCLEOTIDE SEQUENCE [LARGE SCALE GENOMIC DNA]</scope>
    <source>
        <strain evidence="4">cv. Tatra</strain>
        <tissue evidence="3">Young leaves</tissue>
    </source>
</reference>
<proteinExistence type="predicted"/>
<dbReference type="EMBL" id="ASHM01097541">
    <property type="protein sequence ID" value="PNX66035.1"/>
    <property type="molecule type" value="Genomic_DNA"/>
</dbReference>
<dbReference type="AlphaFoldDB" id="A0A2K3KIC1"/>
<feature type="region of interest" description="Disordered" evidence="1">
    <location>
        <begin position="1"/>
        <end position="24"/>
    </location>
</feature>
<comment type="caution">
    <text evidence="3">The sequence shown here is derived from an EMBL/GenBank/DDBJ whole genome shotgun (WGS) entry which is preliminary data.</text>
</comment>
<dbReference type="STRING" id="57577.A0A2K3KIC1"/>
<dbReference type="Proteomes" id="UP000236291">
    <property type="component" value="Unassembled WGS sequence"/>
</dbReference>
<evidence type="ECO:0000313" key="3">
    <source>
        <dbReference type="EMBL" id="PNX66035.1"/>
    </source>
</evidence>
<accession>A0A2K3KIC1</accession>
<dbReference type="InterPro" id="IPR007518">
    <property type="entry name" value="MINDY"/>
</dbReference>
<protein>
    <submittedName>
        <fullName evidence="3">Protein FAM63B-like</fullName>
    </submittedName>
</protein>
<dbReference type="Pfam" id="PF04424">
    <property type="entry name" value="MINDY_DUB"/>
    <property type="match status" value="1"/>
</dbReference>